<reference evidence="2 3" key="1">
    <citation type="journal article" date="2017" name="Genome Announc.">
        <title>Genome sequence of the saprophytic ascomycete Epicoccum nigrum ICMP 19927 strain isolated from New Zealand.</title>
        <authorList>
            <person name="Fokin M."/>
            <person name="Fleetwood D."/>
            <person name="Weir B.S."/>
            <person name="Villas-Boas S.G."/>
        </authorList>
    </citation>
    <scope>NUCLEOTIDE SEQUENCE [LARGE SCALE GENOMIC DNA]</scope>
    <source>
        <strain evidence="2 3">ICMP 19927</strain>
    </source>
</reference>
<feature type="compositionally biased region" description="Basic and acidic residues" evidence="1">
    <location>
        <begin position="33"/>
        <end position="43"/>
    </location>
</feature>
<gene>
    <name evidence="2" type="ORF">B5807_07972</name>
</gene>
<keyword evidence="3" id="KW-1185">Reference proteome</keyword>
<dbReference type="EMBL" id="KZ107846">
    <property type="protein sequence ID" value="OSS48455.1"/>
    <property type="molecule type" value="Genomic_DNA"/>
</dbReference>
<feature type="compositionally biased region" description="Basic and acidic residues" evidence="1">
    <location>
        <begin position="1"/>
        <end position="15"/>
    </location>
</feature>
<evidence type="ECO:0000313" key="2">
    <source>
        <dbReference type="EMBL" id="OSS48455.1"/>
    </source>
</evidence>
<feature type="region of interest" description="Disordered" evidence="1">
    <location>
        <begin position="1"/>
        <end position="50"/>
    </location>
</feature>
<dbReference type="Proteomes" id="UP000193240">
    <property type="component" value="Unassembled WGS sequence"/>
</dbReference>
<name>A0A1Y2LX31_EPING</name>
<proteinExistence type="predicted"/>
<accession>A0A1Y2LX31</accession>
<sequence>MRASEPFDHLYDTRFSRKNNAGSPITKTSGHVNNRDNKDEHPLSQELPTGGTDFVNIGYANVSQSLVPGKRGELRENINEDFEFKEAGLMKKTISVRYRGIYHHVISYYSLEDVLAG</sequence>
<protein>
    <submittedName>
        <fullName evidence="2">Uncharacterized protein</fullName>
    </submittedName>
</protein>
<dbReference type="AlphaFoldDB" id="A0A1Y2LX31"/>
<evidence type="ECO:0000256" key="1">
    <source>
        <dbReference type="SAM" id="MobiDB-lite"/>
    </source>
</evidence>
<dbReference type="InParanoid" id="A0A1Y2LX31"/>
<evidence type="ECO:0000313" key="3">
    <source>
        <dbReference type="Proteomes" id="UP000193240"/>
    </source>
</evidence>
<dbReference type="InterPro" id="IPR018608">
    <property type="entry name" value="Gti1/Pac2"/>
</dbReference>
<dbReference type="Pfam" id="PF09729">
    <property type="entry name" value="Gti1_Pac2"/>
    <property type="match status" value="1"/>
</dbReference>
<organism evidence="2 3">
    <name type="scientific">Epicoccum nigrum</name>
    <name type="common">Soil fungus</name>
    <name type="synonym">Epicoccum purpurascens</name>
    <dbReference type="NCBI Taxonomy" id="105696"/>
    <lineage>
        <taxon>Eukaryota</taxon>
        <taxon>Fungi</taxon>
        <taxon>Dikarya</taxon>
        <taxon>Ascomycota</taxon>
        <taxon>Pezizomycotina</taxon>
        <taxon>Dothideomycetes</taxon>
        <taxon>Pleosporomycetidae</taxon>
        <taxon>Pleosporales</taxon>
        <taxon>Pleosporineae</taxon>
        <taxon>Didymellaceae</taxon>
        <taxon>Epicoccum</taxon>
    </lineage>
</organism>
<feature type="compositionally biased region" description="Polar residues" evidence="1">
    <location>
        <begin position="18"/>
        <end position="32"/>
    </location>
</feature>